<dbReference type="PANTHER" id="PTHR30349">
    <property type="entry name" value="PHAGE INTEGRASE-RELATED"/>
    <property type="match status" value="1"/>
</dbReference>
<dbReference type="GO" id="GO:0015074">
    <property type="term" value="P:DNA integration"/>
    <property type="evidence" value="ECO:0007669"/>
    <property type="project" value="UniProtKB-KW"/>
</dbReference>
<dbReference type="Gene3D" id="1.10.443.10">
    <property type="entry name" value="Intergrase catalytic core"/>
    <property type="match status" value="1"/>
</dbReference>
<dbReference type="Pfam" id="PF00589">
    <property type="entry name" value="Phage_integrase"/>
    <property type="match status" value="1"/>
</dbReference>
<keyword evidence="2" id="KW-0229">DNA integration</keyword>
<dbReference type="InterPro" id="IPR010998">
    <property type="entry name" value="Integrase_recombinase_N"/>
</dbReference>
<dbReference type="PANTHER" id="PTHR30349:SF64">
    <property type="entry name" value="PROPHAGE INTEGRASE INTD-RELATED"/>
    <property type="match status" value="1"/>
</dbReference>
<keyword evidence="3 5" id="KW-0238">DNA-binding</keyword>
<name>A0A246GFB6_9FLAO</name>
<evidence type="ECO:0000256" key="2">
    <source>
        <dbReference type="ARBA" id="ARBA00022908"/>
    </source>
</evidence>
<protein>
    <recommendedName>
        <fullName evidence="10">Tyrosine recombinase XerD</fullName>
    </recommendedName>
</protein>
<comment type="similarity">
    <text evidence="1">Belongs to the 'phage' integrase family.</text>
</comment>
<dbReference type="InterPro" id="IPR011010">
    <property type="entry name" value="DNA_brk_join_enz"/>
</dbReference>
<evidence type="ECO:0000256" key="3">
    <source>
        <dbReference type="ARBA" id="ARBA00023125"/>
    </source>
</evidence>
<dbReference type="PROSITE" id="PS51900">
    <property type="entry name" value="CB"/>
    <property type="match status" value="1"/>
</dbReference>
<dbReference type="InterPro" id="IPR013762">
    <property type="entry name" value="Integrase-like_cat_sf"/>
</dbReference>
<dbReference type="AlphaFoldDB" id="A0A246GFB6"/>
<dbReference type="Proteomes" id="UP000197768">
    <property type="component" value="Unassembled WGS sequence"/>
</dbReference>
<organism evidence="8 9">
    <name type="scientific">Flavobacterium davisii</name>
    <dbReference type="NCBI Taxonomy" id="2906077"/>
    <lineage>
        <taxon>Bacteria</taxon>
        <taxon>Pseudomonadati</taxon>
        <taxon>Bacteroidota</taxon>
        <taxon>Flavobacteriia</taxon>
        <taxon>Flavobacteriales</taxon>
        <taxon>Flavobacteriaceae</taxon>
        <taxon>Flavobacterium</taxon>
    </lineage>
</organism>
<dbReference type="Gene3D" id="1.10.150.130">
    <property type="match status" value="1"/>
</dbReference>
<reference evidence="8 9" key="1">
    <citation type="journal article" date="2017" name="Infect. Genet. Evol.">
        <title>Comparative genome analysis of fish pathogen Flavobacterium columnare reveals extensive sequence diversity within the species.</title>
        <authorList>
            <person name="Kayansamruaj P."/>
            <person name="Dong H.T."/>
            <person name="Hirono I."/>
            <person name="Kondo H."/>
            <person name="Senapin S."/>
            <person name="Rodkhum C."/>
        </authorList>
    </citation>
    <scope>NUCLEOTIDE SEQUENCE [LARGE SCALE GENOMIC DNA]</scope>
    <source>
        <strain evidence="8 9">1215</strain>
    </source>
</reference>
<evidence type="ECO:0008006" key="10">
    <source>
        <dbReference type="Google" id="ProtNLM"/>
    </source>
</evidence>
<comment type="caution">
    <text evidence="8">The sequence shown here is derived from an EMBL/GenBank/DDBJ whole genome shotgun (WGS) entry which is preliminary data.</text>
</comment>
<dbReference type="GO" id="GO:0003677">
    <property type="term" value="F:DNA binding"/>
    <property type="evidence" value="ECO:0007669"/>
    <property type="project" value="UniProtKB-UniRule"/>
</dbReference>
<dbReference type="InterPro" id="IPR004107">
    <property type="entry name" value="Integrase_SAM-like_N"/>
</dbReference>
<dbReference type="InterPro" id="IPR044068">
    <property type="entry name" value="CB"/>
</dbReference>
<dbReference type="RefSeq" id="WP_088394808.1">
    <property type="nucleotide sequence ID" value="NZ_MTCZ01000242.1"/>
</dbReference>
<dbReference type="InterPro" id="IPR002104">
    <property type="entry name" value="Integrase_catalytic"/>
</dbReference>
<proteinExistence type="inferred from homology"/>
<evidence type="ECO:0000259" key="6">
    <source>
        <dbReference type="PROSITE" id="PS51898"/>
    </source>
</evidence>
<evidence type="ECO:0000313" key="8">
    <source>
        <dbReference type="EMBL" id="OWP82825.1"/>
    </source>
</evidence>
<accession>A0A246GFB6</accession>
<dbReference type="PROSITE" id="PS51898">
    <property type="entry name" value="TYR_RECOMBINASE"/>
    <property type="match status" value="1"/>
</dbReference>
<evidence type="ECO:0000256" key="5">
    <source>
        <dbReference type="PROSITE-ProRule" id="PRU01248"/>
    </source>
</evidence>
<evidence type="ECO:0000256" key="1">
    <source>
        <dbReference type="ARBA" id="ARBA00008857"/>
    </source>
</evidence>
<evidence type="ECO:0000259" key="7">
    <source>
        <dbReference type="PROSITE" id="PS51900"/>
    </source>
</evidence>
<gene>
    <name evidence="8" type="ORF">BWK59_13820</name>
</gene>
<dbReference type="EMBL" id="MTCZ01000242">
    <property type="protein sequence ID" value="OWP82825.1"/>
    <property type="molecule type" value="Genomic_DNA"/>
</dbReference>
<evidence type="ECO:0000313" key="9">
    <source>
        <dbReference type="Proteomes" id="UP000197768"/>
    </source>
</evidence>
<feature type="domain" description="Tyr recombinase" evidence="6">
    <location>
        <begin position="124"/>
        <end position="319"/>
    </location>
</feature>
<dbReference type="SUPFAM" id="SSF56349">
    <property type="entry name" value="DNA breaking-rejoining enzymes"/>
    <property type="match status" value="1"/>
</dbReference>
<dbReference type="Pfam" id="PF02899">
    <property type="entry name" value="Phage_int_SAM_1"/>
    <property type="match status" value="1"/>
</dbReference>
<keyword evidence="4" id="KW-0233">DNA recombination</keyword>
<dbReference type="GO" id="GO:0006310">
    <property type="term" value="P:DNA recombination"/>
    <property type="evidence" value="ECO:0007669"/>
    <property type="project" value="UniProtKB-KW"/>
</dbReference>
<sequence>MQKTVYTPIKNESYKAVVQDFENWLDILGYSNSTIKNLPSHLREFFHYLENENINQINLINVQTIKDYYEHLKTRDSQVREGGLSKAYLNKHIQALKKFNDYLKNHNAKPLPIHLKREEQNQRDSLQILTQDEIKALFKATDYSNEQERIRKRDKVILVLLYSTGLRRNEVVNLKIKDILFDKERIFIKKGKNYKERYVPINEYNLKIIEEYIYDYRPSFYNYKQTEYLLINYRGKPLQGQSLSNRLNQIVEASGIRKAPLLEGLGRLTPHILRHSIATHLLEKGANIETISQFLGHSSLESTQIYTHLLEDKAKTTNDEQLQTLLRETRLREQKFSNIPKGNYSPRYMDE</sequence>
<evidence type="ECO:0000256" key="4">
    <source>
        <dbReference type="ARBA" id="ARBA00023172"/>
    </source>
</evidence>
<feature type="domain" description="Core-binding (CB)" evidence="7">
    <location>
        <begin position="12"/>
        <end position="104"/>
    </location>
</feature>
<dbReference type="InterPro" id="IPR050090">
    <property type="entry name" value="Tyrosine_recombinase_XerCD"/>
</dbReference>